<dbReference type="AlphaFoldDB" id="A0A0M0JDK0"/>
<accession>A0A0M0JDK0</accession>
<reference evidence="2" key="1">
    <citation type="journal article" date="2015" name="PLoS Genet.">
        <title>Genome Sequence and Transcriptome Analyses of Chrysochromulina tobin: Metabolic Tools for Enhanced Algal Fitness in the Prominent Order Prymnesiales (Haptophyceae).</title>
        <authorList>
            <person name="Hovde B.T."/>
            <person name="Deodato C.R."/>
            <person name="Hunsperger H.M."/>
            <person name="Ryken S.A."/>
            <person name="Yost W."/>
            <person name="Jha R.K."/>
            <person name="Patterson J."/>
            <person name="Monnat R.J. Jr."/>
            <person name="Barlow S.B."/>
            <person name="Starkenburg S.R."/>
            <person name="Cattolico R.A."/>
        </authorList>
    </citation>
    <scope>NUCLEOTIDE SEQUENCE</scope>
    <source>
        <strain evidence="2">CCMP291</strain>
    </source>
</reference>
<protein>
    <submittedName>
        <fullName evidence="1">Uncharacterized protein</fullName>
    </submittedName>
</protein>
<evidence type="ECO:0000313" key="2">
    <source>
        <dbReference type="Proteomes" id="UP000037460"/>
    </source>
</evidence>
<keyword evidence="2" id="KW-1185">Reference proteome</keyword>
<organism evidence="1 2">
    <name type="scientific">Chrysochromulina tobinii</name>
    <dbReference type="NCBI Taxonomy" id="1460289"/>
    <lineage>
        <taxon>Eukaryota</taxon>
        <taxon>Haptista</taxon>
        <taxon>Haptophyta</taxon>
        <taxon>Prymnesiophyceae</taxon>
        <taxon>Prymnesiales</taxon>
        <taxon>Chrysochromulinaceae</taxon>
        <taxon>Chrysochromulina</taxon>
    </lineage>
</organism>
<name>A0A0M0JDK0_9EUKA</name>
<comment type="caution">
    <text evidence="1">The sequence shown here is derived from an EMBL/GenBank/DDBJ whole genome shotgun (WGS) entry which is preliminary data.</text>
</comment>
<evidence type="ECO:0000313" key="1">
    <source>
        <dbReference type="EMBL" id="KOO24651.1"/>
    </source>
</evidence>
<dbReference type="EMBL" id="JWZX01003071">
    <property type="protein sequence ID" value="KOO24651.1"/>
    <property type="molecule type" value="Genomic_DNA"/>
</dbReference>
<dbReference type="Proteomes" id="UP000037460">
    <property type="component" value="Unassembled WGS sequence"/>
</dbReference>
<gene>
    <name evidence="1" type="ORF">Ctob_003735</name>
</gene>
<proteinExistence type="predicted"/>
<sequence length="24" mass="2388">MTTVRAIIRSAHGATRGSTAVACG</sequence>